<evidence type="ECO:0000313" key="2">
    <source>
        <dbReference type="Proteomes" id="UP000700596"/>
    </source>
</evidence>
<keyword evidence="2" id="KW-1185">Reference proteome</keyword>
<comment type="caution">
    <text evidence="1">The sequence shown here is derived from an EMBL/GenBank/DDBJ whole genome shotgun (WGS) entry which is preliminary data.</text>
</comment>
<dbReference type="AlphaFoldDB" id="A0A9P9EFI6"/>
<accession>A0A9P9EFI6</accession>
<sequence>MYMSDELHINFHKWFQLLAPDGSSLNGMHGNVLRIAEKVANDDNTLRYHLFLLKLIYGRVLLTTKQGYIGTGPWNTEVNDRVFLIPGCSLPGIFRTREETGYTVVGAAHIHGVMEGKVWKTLEDRVHDIVLL</sequence>
<dbReference type="Pfam" id="PF26639">
    <property type="entry name" value="Het-6_barrel"/>
    <property type="match status" value="1"/>
</dbReference>
<proteinExistence type="predicted"/>
<name>A0A9P9EFI6_9PLEO</name>
<protein>
    <submittedName>
        <fullName evidence="1">Uncharacterized protein</fullName>
    </submittedName>
</protein>
<dbReference type="EMBL" id="JAGMWT010000002">
    <property type="protein sequence ID" value="KAH7136167.1"/>
    <property type="molecule type" value="Genomic_DNA"/>
</dbReference>
<dbReference type="OrthoDB" id="2157530at2759"/>
<reference evidence="1" key="1">
    <citation type="journal article" date="2021" name="Nat. Commun.">
        <title>Genetic determinants of endophytism in the Arabidopsis root mycobiome.</title>
        <authorList>
            <person name="Mesny F."/>
            <person name="Miyauchi S."/>
            <person name="Thiergart T."/>
            <person name="Pickel B."/>
            <person name="Atanasova L."/>
            <person name="Karlsson M."/>
            <person name="Huettel B."/>
            <person name="Barry K.W."/>
            <person name="Haridas S."/>
            <person name="Chen C."/>
            <person name="Bauer D."/>
            <person name="Andreopoulos W."/>
            <person name="Pangilinan J."/>
            <person name="LaButti K."/>
            <person name="Riley R."/>
            <person name="Lipzen A."/>
            <person name="Clum A."/>
            <person name="Drula E."/>
            <person name="Henrissat B."/>
            <person name="Kohler A."/>
            <person name="Grigoriev I.V."/>
            <person name="Martin F.M."/>
            <person name="Hacquard S."/>
        </authorList>
    </citation>
    <scope>NUCLEOTIDE SEQUENCE</scope>
    <source>
        <strain evidence="1">MPI-CAGE-CH-0243</strain>
    </source>
</reference>
<gene>
    <name evidence="1" type="ORF">B0J11DRAFT_520058</name>
</gene>
<organism evidence="1 2">
    <name type="scientific">Dendryphion nanum</name>
    <dbReference type="NCBI Taxonomy" id="256645"/>
    <lineage>
        <taxon>Eukaryota</taxon>
        <taxon>Fungi</taxon>
        <taxon>Dikarya</taxon>
        <taxon>Ascomycota</taxon>
        <taxon>Pezizomycotina</taxon>
        <taxon>Dothideomycetes</taxon>
        <taxon>Pleosporomycetidae</taxon>
        <taxon>Pleosporales</taxon>
        <taxon>Torulaceae</taxon>
        <taxon>Dendryphion</taxon>
    </lineage>
</organism>
<dbReference type="Proteomes" id="UP000700596">
    <property type="component" value="Unassembled WGS sequence"/>
</dbReference>
<evidence type="ECO:0000313" key="1">
    <source>
        <dbReference type="EMBL" id="KAH7136167.1"/>
    </source>
</evidence>